<keyword evidence="2" id="KW-0472">Membrane</keyword>
<keyword evidence="4" id="KW-1185">Reference proteome</keyword>
<evidence type="ECO:0000313" key="3">
    <source>
        <dbReference type="EMBL" id="GAA1818426.1"/>
    </source>
</evidence>
<reference evidence="4" key="1">
    <citation type="journal article" date="2019" name="Int. J. Syst. Evol. Microbiol.">
        <title>The Global Catalogue of Microorganisms (GCM) 10K type strain sequencing project: providing services to taxonomists for standard genome sequencing and annotation.</title>
        <authorList>
            <consortium name="The Broad Institute Genomics Platform"/>
            <consortium name="The Broad Institute Genome Sequencing Center for Infectious Disease"/>
            <person name="Wu L."/>
            <person name="Ma J."/>
        </authorList>
    </citation>
    <scope>NUCLEOTIDE SEQUENCE [LARGE SCALE GENOMIC DNA]</scope>
    <source>
        <strain evidence="4">JCM 13250</strain>
    </source>
</reference>
<sequence>MAYDTDVDEETTTETGTRTSSGAGQEIYLGLLWLGTSMWVARQELAASGDAFSGAFGAAVAALPGVVAGTLVTAAGLAHTIAARFRSAIVRLGAGVLVGALFGVVAALGVRFAYGDAPSIMVLAATVAGAGALGGVVTALPDPVIEAGMWATSWTFFAGVIFGVLRPQVVIALGTGAEAQTRATYLLWLATGLIAAYFTWQKLPDRRRWAPVAGALPGLFLLAAELLTRLGGDAVSTLVFSAETAALSDAQRLRLALVVLVVGTFVTSLAALRRR</sequence>
<dbReference type="RefSeq" id="WP_344135439.1">
    <property type="nucleotide sequence ID" value="NZ_BAAALT010000156.1"/>
</dbReference>
<feature type="transmembrane region" description="Helical" evidence="2">
    <location>
        <begin position="55"/>
        <end position="77"/>
    </location>
</feature>
<feature type="transmembrane region" description="Helical" evidence="2">
    <location>
        <begin position="89"/>
        <end position="114"/>
    </location>
</feature>
<proteinExistence type="predicted"/>
<accession>A0ABP4YI34</accession>
<feature type="transmembrane region" description="Helical" evidence="2">
    <location>
        <begin position="120"/>
        <end position="140"/>
    </location>
</feature>
<protein>
    <recommendedName>
        <fullName evidence="5">Integral membrane protein</fullName>
    </recommendedName>
</protein>
<gene>
    <name evidence="3" type="ORF">GCM10009682_43840</name>
</gene>
<feature type="compositionally biased region" description="Acidic residues" evidence="1">
    <location>
        <begin position="1"/>
        <end position="12"/>
    </location>
</feature>
<dbReference type="Proteomes" id="UP001500218">
    <property type="component" value="Unassembled WGS sequence"/>
</dbReference>
<feature type="transmembrane region" description="Helical" evidence="2">
    <location>
        <begin position="185"/>
        <end position="200"/>
    </location>
</feature>
<comment type="caution">
    <text evidence="3">The sequence shown here is derived from an EMBL/GenBank/DDBJ whole genome shotgun (WGS) entry which is preliminary data.</text>
</comment>
<keyword evidence="2" id="KW-0812">Transmembrane</keyword>
<feature type="region of interest" description="Disordered" evidence="1">
    <location>
        <begin position="1"/>
        <end position="21"/>
    </location>
</feature>
<feature type="transmembrane region" description="Helical" evidence="2">
    <location>
        <begin position="212"/>
        <end position="232"/>
    </location>
</feature>
<organism evidence="3 4">
    <name type="scientific">Luedemannella flava</name>
    <dbReference type="NCBI Taxonomy" id="349316"/>
    <lineage>
        <taxon>Bacteria</taxon>
        <taxon>Bacillati</taxon>
        <taxon>Actinomycetota</taxon>
        <taxon>Actinomycetes</taxon>
        <taxon>Micromonosporales</taxon>
        <taxon>Micromonosporaceae</taxon>
        <taxon>Luedemannella</taxon>
    </lineage>
</organism>
<evidence type="ECO:0000256" key="2">
    <source>
        <dbReference type="SAM" id="Phobius"/>
    </source>
</evidence>
<name>A0ABP4YI34_9ACTN</name>
<feature type="transmembrane region" description="Helical" evidence="2">
    <location>
        <begin position="147"/>
        <end position="165"/>
    </location>
</feature>
<evidence type="ECO:0008006" key="5">
    <source>
        <dbReference type="Google" id="ProtNLM"/>
    </source>
</evidence>
<evidence type="ECO:0000313" key="4">
    <source>
        <dbReference type="Proteomes" id="UP001500218"/>
    </source>
</evidence>
<keyword evidence="2" id="KW-1133">Transmembrane helix</keyword>
<dbReference type="EMBL" id="BAAALT010000156">
    <property type="protein sequence ID" value="GAA1818426.1"/>
    <property type="molecule type" value="Genomic_DNA"/>
</dbReference>
<evidence type="ECO:0000256" key="1">
    <source>
        <dbReference type="SAM" id="MobiDB-lite"/>
    </source>
</evidence>
<feature type="transmembrane region" description="Helical" evidence="2">
    <location>
        <begin position="252"/>
        <end position="272"/>
    </location>
</feature>